<dbReference type="AlphaFoldDB" id="U2PB86"/>
<name>U2PB86_LEVBR</name>
<dbReference type="PATRIC" id="fig|649758.3.peg.1988"/>
<comment type="caution">
    <text evidence="1">The sequence shown here is derived from an EMBL/GenBank/DDBJ whole genome shotgun (WGS) entry which is preliminary data.</text>
</comment>
<organism evidence="1 2">
    <name type="scientific">Levilactobacillus brevis ATCC 14869 = DSM 20054</name>
    <dbReference type="NCBI Taxonomy" id="649758"/>
    <lineage>
        <taxon>Bacteria</taxon>
        <taxon>Bacillati</taxon>
        <taxon>Bacillota</taxon>
        <taxon>Bacilli</taxon>
        <taxon>Lactobacillales</taxon>
        <taxon>Lactobacillaceae</taxon>
        <taxon>Levilactobacillus</taxon>
    </lineage>
</organism>
<protein>
    <submittedName>
        <fullName evidence="1">Uncharacterized protein</fullName>
    </submittedName>
</protein>
<proteinExistence type="predicted"/>
<sequence length="73" mass="8380">MVNFITDSPFLGALINLIKRKNSSRSRAVNYVDNFEKLANNRGFPPVDNLWKTLMVAVIYPHPLTDLLVSYRN</sequence>
<evidence type="ECO:0000313" key="2">
    <source>
        <dbReference type="Proteomes" id="UP000016644"/>
    </source>
</evidence>
<dbReference type="EMBL" id="AWVK01000111">
    <property type="protein sequence ID" value="ERK41391.1"/>
    <property type="molecule type" value="Genomic_DNA"/>
</dbReference>
<reference evidence="1 2" key="1">
    <citation type="submission" date="2013-06" db="EMBL/GenBank/DDBJ databases">
        <authorList>
            <person name="Weinstock G."/>
            <person name="Sodergren E."/>
            <person name="Lobos E.A."/>
            <person name="Fulton L."/>
            <person name="Fulton R."/>
            <person name="Courtney L."/>
            <person name="Fronick C."/>
            <person name="O'Laughlin M."/>
            <person name="Godfrey J."/>
            <person name="Wilson R.M."/>
            <person name="Miner T."/>
            <person name="Farmer C."/>
            <person name="Delehaunty K."/>
            <person name="Cordes M."/>
            <person name="Minx P."/>
            <person name="Tomlinson C."/>
            <person name="Chen J."/>
            <person name="Wollam A."/>
            <person name="Pepin K.H."/>
            <person name="Bhonagiri V."/>
            <person name="Zhang X."/>
            <person name="Warren W."/>
            <person name="Mitreva M."/>
            <person name="Mardis E.R."/>
            <person name="Wilson R.K."/>
        </authorList>
    </citation>
    <scope>NUCLEOTIDE SEQUENCE [LARGE SCALE GENOMIC DNA]</scope>
    <source>
        <strain evidence="1 2">ATCC 14869</strain>
    </source>
</reference>
<accession>U2PB86</accession>
<gene>
    <name evidence="1" type="ORF">HMPREF0495_02239</name>
</gene>
<evidence type="ECO:0000313" key="1">
    <source>
        <dbReference type="EMBL" id="ERK41391.1"/>
    </source>
</evidence>
<dbReference type="HOGENOM" id="CLU_2700013_0_0_9"/>
<dbReference type="Proteomes" id="UP000016644">
    <property type="component" value="Unassembled WGS sequence"/>
</dbReference>